<dbReference type="AlphaFoldDB" id="G0N1G4"/>
<evidence type="ECO:0000313" key="2">
    <source>
        <dbReference type="EMBL" id="EGT50171.1"/>
    </source>
</evidence>
<dbReference type="OrthoDB" id="10613021at2759"/>
<organism evidence="3">
    <name type="scientific">Caenorhabditis brenneri</name>
    <name type="common">Nematode worm</name>
    <dbReference type="NCBI Taxonomy" id="135651"/>
    <lineage>
        <taxon>Eukaryota</taxon>
        <taxon>Metazoa</taxon>
        <taxon>Ecdysozoa</taxon>
        <taxon>Nematoda</taxon>
        <taxon>Chromadorea</taxon>
        <taxon>Rhabditida</taxon>
        <taxon>Rhabditina</taxon>
        <taxon>Rhabditomorpha</taxon>
        <taxon>Rhabditoidea</taxon>
        <taxon>Rhabditidae</taxon>
        <taxon>Peloderinae</taxon>
        <taxon>Caenorhabditis</taxon>
    </lineage>
</organism>
<dbReference type="PANTHER" id="PTHR23014:SF1">
    <property type="entry name" value="DUF38 DOMAIN-CONTAINING PROTEIN-RELATED"/>
    <property type="match status" value="1"/>
</dbReference>
<dbReference type="EMBL" id="GL379827">
    <property type="protein sequence ID" value="EGT50171.1"/>
    <property type="molecule type" value="Genomic_DNA"/>
</dbReference>
<dbReference type="OMA" id="LEVFWEI"/>
<dbReference type="HOGENOM" id="CLU_1031454_0_0_1"/>
<name>G0N1G4_CAEBE</name>
<accession>G0N1G4</accession>
<dbReference type="Pfam" id="PF01827">
    <property type="entry name" value="FTH"/>
    <property type="match status" value="1"/>
</dbReference>
<protein>
    <recommendedName>
        <fullName evidence="1">DUF38 domain-containing protein</fullName>
    </recommendedName>
</protein>
<dbReference type="InterPro" id="IPR002900">
    <property type="entry name" value="DUF38/FTH_CAE_spp"/>
</dbReference>
<dbReference type="PANTHER" id="PTHR23014">
    <property type="entry name" value="F-BOX A PROTEIN"/>
    <property type="match status" value="1"/>
</dbReference>
<reference evidence="3" key="1">
    <citation type="submission" date="2011-07" db="EMBL/GenBank/DDBJ databases">
        <authorList>
            <consortium name="Caenorhabditis brenneri Sequencing and Analysis Consortium"/>
            <person name="Wilson R.K."/>
        </authorList>
    </citation>
    <scope>NUCLEOTIDE SEQUENCE [LARGE SCALE GENOMIC DNA]</scope>
    <source>
        <strain evidence="3">PB2801</strain>
    </source>
</reference>
<evidence type="ECO:0000259" key="1">
    <source>
        <dbReference type="Pfam" id="PF01827"/>
    </source>
</evidence>
<gene>
    <name evidence="2" type="ORF">CAEBREN_21064</name>
</gene>
<dbReference type="Proteomes" id="UP000008068">
    <property type="component" value="Unassembled WGS sequence"/>
</dbReference>
<proteinExistence type="predicted"/>
<keyword evidence="3" id="KW-1185">Reference proteome</keyword>
<sequence>MGNILSWLSNNGDDGTFDGFPLVTETSTLAFHRALGIKPNSKITQVLVHAHGNSISLALEFSESQKSQIVFENQEENDQKGCLVTHEKSKKFLESLDFLEVFWEIFEVILRTQKSILETFEIAISEFEEDKIFNNILKTLAYRSTQLPVQNFIFKSEKSEIFPRVLRFLNPEVLKSIIISDPKNQLEKLDLSEISSLEQWKKAEEIQIHGYDLEMKVENFENFTKLNFAIKRISMDDLKTWQKDSENLNLVEIFGKPTISQNILGETERK</sequence>
<feature type="domain" description="DUF38" evidence="1">
    <location>
        <begin position="131"/>
        <end position="239"/>
    </location>
</feature>
<dbReference type="InParanoid" id="G0N1G4"/>
<evidence type="ECO:0000313" key="3">
    <source>
        <dbReference type="Proteomes" id="UP000008068"/>
    </source>
</evidence>